<sequence length="166" mass="19444">MSQIQKLYDYHVWANQEIFQQLKNVPAVNLNQELESVFPSVNAVLLHMCQVDYVWLKTLYGETREQIIPNLAQFEELRGDQEAIEHRMTALYEEYSEFLTGLEDTEGSISISHPHYGTLHTTYADIIRHVVNHGTYHRGNISAMLHQMGHKGVPTDYIYFLYERRD</sequence>
<dbReference type="STRING" id="1793963.AXI58_16010"/>
<dbReference type="PANTHER" id="PTHR37302">
    <property type="entry name" value="SLR1116 PROTEIN"/>
    <property type="match status" value="1"/>
</dbReference>
<reference evidence="5" key="1">
    <citation type="submission" date="2016-02" db="EMBL/GenBank/DDBJ databases">
        <authorList>
            <person name="Dunlap C."/>
        </authorList>
    </citation>
    <scope>NUCLEOTIDE SEQUENCE [LARGE SCALE GENOMIC DNA]</scope>
    <source>
        <strain evidence="5">NRRL B-41092</strain>
    </source>
</reference>
<dbReference type="SUPFAM" id="SSF109854">
    <property type="entry name" value="DinB/YfiT-like putative metalloenzymes"/>
    <property type="match status" value="1"/>
</dbReference>
<dbReference type="Pfam" id="PF05163">
    <property type="entry name" value="DinB"/>
    <property type="match status" value="1"/>
</dbReference>
<feature type="binding site" evidence="3">
    <location>
        <position position="137"/>
    </location>
    <ligand>
        <name>a divalent metal cation</name>
        <dbReference type="ChEBI" id="CHEBI:60240"/>
    </ligand>
</feature>
<dbReference type="EMBL" id="LSBA01000016">
    <property type="protein sequence ID" value="KXZ18856.1"/>
    <property type="molecule type" value="Genomic_DNA"/>
</dbReference>
<dbReference type="AlphaFoldDB" id="A0A150F7B1"/>
<dbReference type="OrthoDB" id="9811413at2"/>
<dbReference type="Proteomes" id="UP000075430">
    <property type="component" value="Unassembled WGS sequence"/>
</dbReference>
<feature type="binding site" evidence="3">
    <location>
        <position position="47"/>
    </location>
    <ligand>
        <name>a divalent metal cation</name>
        <dbReference type="ChEBI" id="CHEBI:60240"/>
    </ligand>
</feature>
<comment type="similarity">
    <text evidence="1">Belongs to the DinB family.</text>
</comment>
<name>A0A150F7B1_9BACI</name>
<dbReference type="InterPro" id="IPR007837">
    <property type="entry name" value="DinB"/>
</dbReference>
<organism evidence="4 5">
    <name type="scientific">Bacillus nakamurai</name>
    <dbReference type="NCBI Taxonomy" id="1793963"/>
    <lineage>
        <taxon>Bacteria</taxon>
        <taxon>Bacillati</taxon>
        <taxon>Bacillota</taxon>
        <taxon>Bacilli</taxon>
        <taxon>Bacillales</taxon>
        <taxon>Bacillaceae</taxon>
        <taxon>Bacillus</taxon>
    </lineage>
</organism>
<dbReference type="InterPro" id="IPR034660">
    <property type="entry name" value="DinB/YfiT-like"/>
</dbReference>
<evidence type="ECO:0000256" key="3">
    <source>
        <dbReference type="PIRSR" id="PIRSR607837-1"/>
    </source>
</evidence>
<gene>
    <name evidence="4" type="ORF">AXI58_16010</name>
</gene>
<protein>
    <submittedName>
        <fullName evidence="4">Damage-inducible protein DinB</fullName>
    </submittedName>
</protein>
<evidence type="ECO:0000256" key="1">
    <source>
        <dbReference type="ARBA" id="ARBA00008635"/>
    </source>
</evidence>
<evidence type="ECO:0000313" key="4">
    <source>
        <dbReference type="EMBL" id="KXZ18856.1"/>
    </source>
</evidence>
<keyword evidence="5" id="KW-1185">Reference proteome</keyword>
<dbReference type="GO" id="GO:0046872">
    <property type="term" value="F:metal ion binding"/>
    <property type="evidence" value="ECO:0007669"/>
    <property type="project" value="UniProtKB-KW"/>
</dbReference>
<dbReference type="PANTHER" id="PTHR37302:SF1">
    <property type="entry name" value="PROTEIN DINB"/>
    <property type="match status" value="1"/>
</dbReference>
<evidence type="ECO:0000256" key="2">
    <source>
        <dbReference type="ARBA" id="ARBA00022723"/>
    </source>
</evidence>
<evidence type="ECO:0000313" key="5">
    <source>
        <dbReference type="Proteomes" id="UP000075430"/>
    </source>
</evidence>
<dbReference type="Gene3D" id="1.20.120.450">
    <property type="entry name" value="dinb family like domain"/>
    <property type="match status" value="1"/>
</dbReference>
<accession>A0A150F7B1</accession>
<feature type="binding site" evidence="3">
    <location>
        <position position="133"/>
    </location>
    <ligand>
        <name>a divalent metal cation</name>
        <dbReference type="ChEBI" id="CHEBI:60240"/>
    </ligand>
</feature>
<proteinExistence type="inferred from homology"/>
<keyword evidence="2 3" id="KW-0479">Metal-binding</keyword>
<dbReference type="RefSeq" id="WP_061521776.1">
    <property type="nucleotide sequence ID" value="NZ_JANBMN010000026.1"/>
</dbReference>
<comment type="caution">
    <text evidence="4">The sequence shown here is derived from an EMBL/GenBank/DDBJ whole genome shotgun (WGS) entry which is preliminary data.</text>
</comment>